<dbReference type="GO" id="GO:0016787">
    <property type="term" value="F:hydrolase activity"/>
    <property type="evidence" value="ECO:0007669"/>
    <property type="project" value="UniProtKB-KW"/>
</dbReference>
<evidence type="ECO:0000256" key="1">
    <source>
        <dbReference type="ARBA" id="ARBA00022741"/>
    </source>
</evidence>
<reference evidence="9 10" key="1">
    <citation type="submission" date="2018-06" db="EMBL/GenBank/DDBJ databases">
        <authorList>
            <consortium name="Pathogen Informatics"/>
            <person name="Doyle S."/>
        </authorList>
    </citation>
    <scope>NUCLEOTIDE SEQUENCE [LARGE SCALE GENOMIC DNA]</scope>
    <source>
        <strain evidence="9 10">NCTC13149</strain>
    </source>
</reference>
<dbReference type="STRING" id="1122949.GCA_000378725_00784"/>
<dbReference type="InterPro" id="IPR011335">
    <property type="entry name" value="Restrct_endonuc-II-like"/>
</dbReference>
<sequence length="858" mass="102349">MTVKKVLLKSLDSKINLDDFDDEGLFYILPTEDSLIDKRVNYIHDKGFLKNIKFMTFDALFFQTAPPTNPNPLYSFYVLKKILRKYFPKEEYFHDFSKNIYDFFNDIFVEGIDFSSLLTFKDTFIKSLYEVIEEYESFFAKKNMTLYKAYRKSICQLKIKTLIVDGFVDFRYWHLKLIEDISENSDVYIHLPFNLKEFNLIEKNLEIFKKMGFEIECDDAKELDSYLKGKNIEIIKGQNFYNNMVFSYIKKSINESSIKNLSIILNDKSMGELLYACQDLEELSFDLDRKIFDFIGDQIKVYFNFLDKKNRDNIMLRTQLHYIPISQDVDKILQILYMNNFSRIEDFDEKFKDNLFIDKNHIGDFLDFVDQIKTEKIDPYNDLDYYINFLKNLEDKIREILDRDFENLKDAEIYRVGNLSLDQIDKFINIADSFKDMYDKISFKEFREILFTYLDSISLKSLRNYEGIKTASLDKIYYSNNEIGIYLSYDKNKNLYKKNFIYNDDNMEDLKRIGLVKDYNQIELIELIYRLCNDKKSIFLIKNDEISNSLNLIKTRGNIEISTYEDNYISSALNAYENINREDDFKLDSTNICQLKRILENRSFSATDFDSYVKSGRDFLIERVFKIEEYEDSFKEVDYLKDGSIYHKILENYFKNRKVYDEDYLKNLIMKETFPKCSKVEDLSFSDKFKFIKDFSYLLDIVRADTDTNRINKDFMPKLFEQRFSFDIGPINLVGSIDRIDAKDDEEILIDYKSSSSSTRTAADVFNNKSFQSVIYALARKNKDKKIAGFYYKIIKNFKNVPIFVNEKYIDKYDKGRFYKSDDEINEFLDNATNKIIELYKDMCDGVFYNEDEKKKGN</sequence>
<keyword evidence="7" id="KW-0234">DNA repair</keyword>
<feature type="domain" description="PD-(D/E)XK endonuclease-like" evidence="8">
    <location>
        <begin position="603"/>
        <end position="852"/>
    </location>
</feature>
<keyword evidence="2" id="KW-0227">DNA damage</keyword>
<dbReference type="GO" id="GO:0005524">
    <property type="term" value="F:ATP binding"/>
    <property type="evidence" value="ECO:0007669"/>
    <property type="project" value="UniProtKB-KW"/>
</dbReference>
<keyword evidence="4 9" id="KW-0347">Helicase</keyword>
<evidence type="ECO:0000256" key="2">
    <source>
        <dbReference type="ARBA" id="ARBA00022763"/>
    </source>
</evidence>
<accession>A0A379C2G6</accession>
<dbReference type="Proteomes" id="UP000255517">
    <property type="component" value="Unassembled WGS sequence"/>
</dbReference>
<keyword evidence="3" id="KW-0378">Hydrolase</keyword>
<evidence type="ECO:0000256" key="6">
    <source>
        <dbReference type="ARBA" id="ARBA00023125"/>
    </source>
</evidence>
<dbReference type="SUPFAM" id="SSF52980">
    <property type="entry name" value="Restriction endonuclease-like"/>
    <property type="match status" value="1"/>
</dbReference>
<evidence type="ECO:0000256" key="5">
    <source>
        <dbReference type="ARBA" id="ARBA00022840"/>
    </source>
</evidence>
<dbReference type="Gene3D" id="3.90.320.10">
    <property type="match status" value="1"/>
</dbReference>
<evidence type="ECO:0000313" key="9">
    <source>
        <dbReference type="EMBL" id="SUB56444.1"/>
    </source>
</evidence>
<gene>
    <name evidence="9" type="ORF">NCTC13149_00215</name>
</gene>
<dbReference type="AlphaFoldDB" id="A0A379C2G6"/>
<proteinExistence type="predicted"/>
<dbReference type="GO" id="GO:0003677">
    <property type="term" value="F:DNA binding"/>
    <property type="evidence" value="ECO:0007669"/>
    <property type="project" value="UniProtKB-KW"/>
</dbReference>
<dbReference type="GO" id="GO:0006281">
    <property type="term" value="P:DNA repair"/>
    <property type="evidence" value="ECO:0007669"/>
    <property type="project" value="UniProtKB-KW"/>
</dbReference>
<evidence type="ECO:0000256" key="7">
    <source>
        <dbReference type="ARBA" id="ARBA00023204"/>
    </source>
</evidence>
<evidence type="ECO:0000259" key="8">
    <source>
        <dbReference type="Pfam" id="PF12705"/>
    </source>
</evidence>
<evidence type="ECO:0000256" key="4">
    <source>
        <dbReference type="ARBA" id="ARBA00022806"/>
    </source>
</evidence>
<dbReference type="RefSeq" id="WP_019034625.1">
    <property type="nucleotide sequence ID" value="NZ_UGSZ01000001.1"/>
</dbReference>
<name>A0A379C2G6_9FIRM</name>
<dbReference type="OrthoDB" id="9758506at2"/>
<evidence type="ECO:0000313" key="10">
    <source>
        <dbReference type="Proteomes" id="UP000255517"/>
    </source>
</evidence>
<evidence type="ECO:0000256" key="3">
    <source>
        <dbReference type="ARBA" id="ARBA00022801"/>
    </source>
</evidence>
<keyword evidence="1" id="KW-0547">Nucleotide-binding</keyword>
<dbReference type="InterPro" id="IPR011604">
    <property type="entry name" value="PDDEXK-like_dom_sf"/>
</dbReference>
<dbReference type="Pfam" id="PF12705">
    <property type="entry name" value="PDDEXK_1"/>
    <property type="match status" value="1"/>
</dbReference>
<keyword evidence="6" id="KW-0238">DNA-binding</keyword>
<keyword evidence="5" id="KW-0067">ATP-binding</keyword>
<protein>
    <submittedName>
        <fullName evidence="9">Inactivated superfamily I helicase</fullName>
    </submittedName>
</protein>
<dbReference type="InterPro" id="IPR038726">
    <property type="entry name" value="PDDEXK_AddAB-type"/>
</dbReference>
<organism evidence="9 10">
    <name type="scientific">Peptoniphilus lacrimalis</name>
    <dbReference type="NCBI Taxonomy" id="33031"/>
    <lineage>
        <taxon>Bacteria</taxon>
        <taxon>Bacillati</taxon>
        <taxon>Bacillota</taxon>
        <taxon>Tissierellia</taxon>
        <taxon>Tissierellales</taxon>
        <taxon>Peptoniphilaceae</taxon>
        <taxon>Peptoniphilus</taxon>
    </lineage>
</organism>
<dbReference type="EMBL" id="UGSZ01000001">
    <property type="protein sequence ID" value="SUB56444.1"/>
    <property type="molecule type" value="Genomic_DNA"/>
</dbReference>
<dbReference type="GO" id="GO:0004386">
    <property type="term" value="F:helicase activity"/>
    <property type="evidence" value="ECO:0007669"/>
    <property type="project" value="UniProtKB-KW"/>
</dbReference>